<accession>A0A8B9HGH5</accession>
<feature type="domain" description="Sema" evidence="19">
    <location>
        <begin position="38"/>
        <end position="505"/>
    </location>
</feature>
<evidence type="ECO:0000256" key="15">
    <source>
        <dbReference type="SAM" id="MobiDB-lite"/>
    </source>
</evidence>
<dbReference type="FunFam" id="2.130.10.10:FF:000033">
    <property type="entry name" value="Semaphorin 4B"/>
    <property type="match status" value="1"/>
</dbReference>
<dbReference type="InterPro" id="IPR013783">
    <property type="entry name" value="Ig-like_fold"/>
</dbReference>
<keyword evidence="3" id="KW-0217">Developmental protein</keyword>
<name>A0A8B9HGH5_ASTMX</name>
<feature type="region of interest" description="Disordered" evidence="15">
    <location>
        <begin position="784"/>
        <end position="811"/>
    </location>
</feature>
<feature type="region of interest" description="Disordered" evidence="15">
    <location>
        <begin position="655"/>
        <end position="690"/>
    </location>
</feature>
<keyword evidence="4" id="KW-0597">Phosphoprotein</keyword>
<dbReference type="Proteomes" id="UP000694621">
    <property type="component" value="Unplaced"/>
</dbReference>
<dbReference type="PROSITE" id="PS51004">
    <property type="entry name" value="SEMA"/>
    <property type="match status" value="1"/>
</dbReference>
<dbReference type="InterPro" id="IPR001627">
    <property type="entry name" value="Semap_dom"/>
</dbReference>
<dbReference type="GO" id="GO:0007411">
    <property type="term" value="P:axon guidance"/>
    <property type="evidence" value="ECO:0007669"/>
    <property type="project" value="UniProtKB-ARBA"/>
</dbReference>
<dbReference type="Ensembl" id="ENSAMXT00005014409.1">
    <property type="protein sequence ID" value="ENSAMXP00005013012.1"/>
    <property type="gene ID" value="ENSAMXG00005006651.1"/>
</dbReference>
<evidence type="ECO:0000313" key="21">
    <source>
        <dbReference type="Proteomes" id="UP000694621"/>
    </source>
</evidence>
<dbReference type="InterPro" id="IPR036179">
    <property type="entry name" value="Ig-like_dom_sf"/>
</dbReference>
<evidence type="ECO:0000256" key="10">
    <source>
        <dbReference type="ARBA" id="ARBA00023136"/>
    </source>
</evidence>
<dbReference type="FunFam" id="3.30.1680.10:FF:000027">
    <property type="entry name" value="Sema domain, immunoglobulin domain (Ig), transmembrane domain (TM) and short cytoplasmic domain, (semaphorin) 4Ga"/>
    <property type="match status" value="1"/>
</dbReference>
<keyword evidence="5 16" id="KW-0812">Transmembrane</keyword>
<dbReference type="InterPro" id="IPR015943">
    <property type="entry name" value="WD40/YVTN_repeat-like_dom_sf"/>
</dbReference>
<evidence type="ECO:0000256" key="8">
    <source>
        <dbReference type="ARBA" id="ARBA00022902"/>
    </source>
</evidence>
<evidence type="ECO:0000256" key="4">
    <source>
        <dbReference type="ARBA" id="ARBA00022553"/>
    </source>
</evidence>
<keyword evidence="9 16" id="KW-1133">Transmembrane helix</keyword>
<dbReference type="InterPro" id="IPR002165">
    <property type="entry name" value="Plexin_repeat"/>
</dbReference>
<organism evidence="20 21">
    <name type="scientific">Astyanax mexicanus</name>
    <name type="common">Blind cave fish</name>
    <name type="synonym">Astyanax fasciatus mexicanus</name>
    <dbReference type="NCBI Taxonomy" id="7994"/>
    <lineage>
        <taxon>Eukaryota</taxon>
        <taxon>Metazoa</taxon>
        <taxon>Chordata</taxon>
        <taxon>Craniata</taxon>
        <taxon>Vertebrata</taxon>
        <taxon>Euteleostomi</taxon>
        <taxon>Actinopterygii</taxon>
        <taxon>Neopterygii</taxon>
        <taxon>Teleostei</taxon>
        <taxon>Ostariophysi</taxon>
        <taxon>Characiformes</taxon>
        <taxon>Characoidei</taxon>
        <taxon>Acestrorhamphidae</taxon>
        <taxon>Acestrorhamphinae</taxon>
        <taxon>Astyanax</taxon>
    </lineage>
</organism>
<dbReference type="FunFam" id="2.60.40.10:FF:001170">
    <property type="entry name" value="Sema domain, immunoglobulin domain (Ig), short basic domain, secreted, (Semaphorin) 3F"/>
    <property type="match status" value="1"/>
</dbReference>
<evidence type="ECO:0000256" key="16">
    <source>
        <dbReference type="SAM" id="Phobius"/>
    </source>
</evidence>
<dbReference type="Pfam" id="PF01403">
    <property type="entry name" value="Sema"/>
    <property type="match status" value="1"/>
</dbReference>
<keyword evidence="10 16" id="KW-0472">Membrane</keyword>
<dbReference type="GO" id="GO:0001755">
    <property type="term" value="P:neural crest cell migration"/>
    <property type="evidence" value="ECO:0007669"/>
    <property type="project" value="TreeGrafter"/>
</dbReference>
<feature type="signal peptide" evidence="17">
    <location>
        <begin position="1"/>
        <end position="24"/>
    </location>
</feature>
<dbReference type="SUPFAM" id="SSF101912">
    <property type="entry name" value="Sema domain"/>
    <property type="match status" value="1"/>
</dbReference>
<evidence type="ECO:0000313" key="20">
    <source>
        <dbReference type="Ensembl" id="ENSAMXP00005013012.1"/>
    </source>
</evidence>
<dbReference type="CDD" id="cd11262">
    <property type="entry name" value="Sema_4G"/>
    <property type="match status" value="1"/>
</dbReference>
<dbReference type="InterPro" id="IPR027231">
    <property type="entry name" value="Semaphorin"/>
</dbReference>
<evidence type="ECO:0000256" key="11">
    <source>
        <dbReference type="ARBA" id="ARBA00023157"/>
    </source>
</evidence>
<dbReference type="PANTHER" id="PTHR11036:SF17">
    <property type="entry name" value="SEMAPHORIN-4G"/>
    <property type="match status" value="1"/>
</dbReference>
<evidence type="ECO:0000256" key="7">
    <source>
        <dbReference type="ARBA" id="ARBA00022782"/>
    </source>
</evidence>
<dbReference type="Gene3D" id="2.130.10.10">
    <property type="entry name" value="YVTN repeat-like/Quinoprotein amine dehydrogenase"/>
    <property type="match status" value="1"/>
</dbReference>
<evidence type="ECO:0000256" key="5">
    <source>
        <dbReference type="ARBA" id="ARBA00022692"/>
    </source>
</evidence>
<evidence type="ECO:0000259" key="19">
    <source>
        <dbReference type="PROSITE" id="PS51004"/>
    </source>
</evidence>
<dbReference type="SMART" id="SM00630">
    <property type="entry name" value="Sema"/>
    <property type="match status" value="1"/>
</dbReference>
<feature type="compositionally biased region" description="Pro residues" evidence="15">
    <location>
        <begin position="791"/>
        <end position="804"/>
    </location>
</feature>
<keyword evidence="7" id="KW-0221">Differentiation</keyword>
<evidence type="ECO:0000256" key="3">
    <source>
        <dbReference type="ARBA" id="ARBA00022473"/>
    </source>
</evidence>
<dbReference type="GO" id="GO:0005886">
    <property type="term" value="C:plasma membrane"/>
    <property type="evidence" value="ECO:0007669"/>
    <property type="project" value="TreeGrafter"/>
</dbReference>
<evidence type="ECO:0000256" key="12">
    <source>
        <dbReference type="ARBA" id="ARBA00023180"/>
    </source>
</evidence>
<feature type="transmembrane region" description="Helical" evidence="16">
    <location>
        <begin position="708"/>
        <end position="734"/>
    </location>
</feature>
<dbReference type="Pfam" id="PF01437">
    <property type="entry name" value="PSI"/>
    <property type="match status" value="1"/>
</dbReference>
<dbReference type="InterPro" id="IPR016201">
    <property type="entry name" value="PSI"/>
</dbReference>
<comment type="subcellular location">
    <subcellularLocation>
        <location evidence="1">Membrane</location>
        <topology evidence="1">Single-pass type I membrane protein</topology>
    </subcellularLocation>
</comment>
<keyword evidence="6 17" id="KW-0732">Signal</keyword>
<dbReference type="SUPFAM" id="SSF48726">
    <property type="entry name" value="Immunoglobulin"/>
    <property type="match status" value="1"/>
</dbReference>
<dbReference type="SMART" id="SM00423">
    <property type="entry name" value="PSI"/>
    <property type="match status" value="1"/>
</dbReference>
<evidence type="ECO:0000256" key="13">
    <source>
        <dbReference type="ARBA" id="ARBA00023319"/>
    </source>
</evidence>
<evidence type="ECO:0000256" key="9">
    <source>
        <dbReference type="ARBA" id="ARBA00022989"/>
    </source>
</evidence>
<sequence length="872" mass="97727">MRVRDVAWLSCVQLLCGMLSSLWAYPFRPPLDLDVTPRTTVFSKGLWGCRRFSGSTLNYSTLLLEEEAGVLYVGARGALYALQAANISSSSHTIDWEAPEDQKQLCLNKGKDNKTECFNHIRFLQRFNTTHLYTCGTHAFSPLCAYIDDREFKISSVFEEGRERCPYDPAKGYTGLLVDGQMYTASQYEFWSSPDIRRNSPNPTLRTEEAPTRWLYEADFVGSALVKESVNSSVGDDDKIYFFFTEKSQEHSPYFSHSRVARVARVCKSDRGGYLTLQKKWTSFLKARLVCSLPDYEFHFNVLRSVFMLEGLKVQDTVLYGIFGLEWKSVKASAICRYSISDIQQAFDGPYMESQEDATAKWTEYTGKVPEPRPGSCITDRLRSRGINFSTDLPDDVLHFVRRHPLMARQVLPVGGRPLLFKRSMDYTKIAVHKVTALDGQTYHMLFIGTDEGWLQRAVEVKGQLHIIEELQLFEEPQPVDSIVISEKQMSVYVGTPSTVVQLPLSTCHKYSSCFDCVLARDPFCAWDGVECVEITSQTDRSNLTQDILNGNEGCENAAADDLVLHRARSVMAGDDVLLQCELSSNLAVPQWTLHGQELQGYGLNSGYRVGTDGLLVIEARPEQSGDYSCFALENGIRVPVVIYTLTVRHDLPPVPPVEVTRPPHISGATHRTTQTHNKSNQDLTLHPAPAPQPPQLEFLSLRNMEAMYLSLITILGGLCLVLTVVLLYVGFCVQSRRGKYSLRAAAQAERKRSGHMELKTISSHCNGKTDAHEGLLQIVPGEAQASPNKDLPPAPPLPPPPPNSEFEYTNGLSATLPSVLRKMNGNSYVLLRQSDGDSTSPLYYSFTEELNRILEKRKHTQLCSKPDESSV</sequence>
<keyword evidence="12" id="KW-0325">Glycoprotein</keyword>
<keyword evidence="11" id="KW-1015">Disulfide bond</keyword>
<reference evidence="20" key="1">
    <citation type="submission" date="2025-08" db="UniProtKB">
        <authorList>
            <consortium name="Ensembl"/>
        </authorList>
    </citation>
    <scope>IDENTIFICATION</scope>
</reference>
<feature type="domain" description="Ig-like" evidence="18">
    <location>
        <begin position="574"/>
        <end position="632"/>
    </location>
</feature>
<dbReference type="GO" id="GO:0030215">
    <property type="term" value="F:semaphorin receptor binding"/>
    <property type="evidence" value="ECO:0007669"/>
    <property type="project" value="InterPro"/>
</dbReference>
<feature type="compositionally biased region" description="Polar residues" evidence="15">
    <location>
        <begin position="670"/>
        <end position="684"/>
    </location>
</feature>
<dbReference type="SMART" id="SM00409">
    <property type="entry name" value="IG"/>
    <property type="match status" value="1"/>
</dbReference>
<evidence type="ECO:0000259" key="18">
    <source>
        <dbReference type="PROSITE" id="PS50835"/>
    </source>
</evidence>
<dbReference type="InterPro" id="IPR003599">
    <property type="entry name" value="Ig_sub"/>
</dbReference>
<proteinExistence type="inferred from homology"/>
<dbReference type="Gene3D" id="3.30.1680.10">
    <property type="entry name" value="ligand-binding face of the semaphorins, domain 2"/>
    <property type="match status" value="1"/>
</dbReference>
<dbReference type="GO" id="GO:0045499">
    <property type="term" value="F:chemorepellent activity"/>
    <property type="evidence" value="ECO:0007669"/>
    <property type="project" value="TreeGrafter"/>
</dbReference>
<dbReference type="Gene3D" id="2.60.40.10">
    <property type="entry name" value="Immunoglobulins"/>
    <property type="match status" value="1"/>
</dbReference>
<dbReference type="AlphaFoldDB" id="A0A8B9HGH5"/>
<keyword evidence="8" id="KW-0524">Neurogenesis</keyword>
<comment type="similarity">
    <text evidence="2">Belongs to the semaphorin family.</text>
</comment>
<dbReference type="InterPro" id="IPR007110">
    <property type="entry name" value="Ig-like_dom"/>
</dbReference>
<dbReference type="InterPro" id="IPR036352">
    <property type="entry name" value="Semap_dom_sf"/>
</dbReference>
<protein>
    <submittedName>
        <fullName evidence="20">Semaphorin-4G-like</fullName>
    </submittedName>
</protein>
<gene>
    <name evidence="20" type="primary">sema4ga</name>
</gene>
<dbReference type="GO" id="GO:0030335">
    <property type="term" value="P:positive regulation of cell migration"/>
    <property type="evidence" value="ECO:0007669"/>
    <property type="project" value="TreeGrafter"/>
</dbReference>
<dbReference type="GO" id="GO:0071526">
    <property type="term" value="P:semaphorin-plexin signaling pathway"/>
    <property type="evidence" value="ECO:0007669"/>
    <property type="project" value="TreeGrafter"/>
</dbReference>
<comment type="caution">
    <text evidence="14">Lacks conserved residue(s) required for the propagation of feature annotation.</text>
</comment>
<dbReference type="SUPFAM" id="SSF103575">
    <property type="entry name" value="Plexin repeat"/>
    <property type="match status" value="1"/>
</dbReference>
<evidence type="ECO:0000256" key="14">
    <source>
        <dbReference type="PROSITE-ProRule" id="PRU00352"/>
    </source>
</evidence>
<evidence type="ECO:0000256" key="17">
    <source>
        <dbReference type="SAM" id="SignalP"/>
    </source>
</evidence>
<evidence type="ECO:0000256" key="1">
    <source>
        <dbReference type="ARBA" id="ARBA00004479"/>
    </source>
</evidence>
<feature type="chain" id="PRO_5034054802" evidence="17">
    <location>
        <begin position="25"/>
        <end position="872"/>
    </location>
</feature>
<dbReference type="PROSITE" id="PS50835">
    <property type="entry name" value="IG_LIKE"/>
    <property type="match status" value="1"/>
</dbReference>
<evidence type="ECO:0000256" key="6">
    <source>
        <dbReference type="ARBA" id="ARBA00022729"/>
    </source>
</evidence>
<evidence type="ECO:0000256" key="2">
    <source>
        <dbReference type="ARBA" id="ARBA00009492"/>
    </source>
</evidence>
<keyword evidence="13" id="KW-0393">Immunoglobulin domain</keyword>
<dbReference type="PANTHER" id="PTHR11036">
    <property type="entry name" value="SEMAPHORIN"/>
    <property type="match status" value="1"/>
</dbReference>